<gene>
    <name evidence="10" type="ORF">BAU18_002036</name>
</gene>
<comment type="similarity">
    <text evidence="2">Belongs to the class-III pyridine nucleotide-disulfide oxidoreductase family.</text>
</comment>
<evidence type="ECO:0000259" key="9">
    <source>
        <dbReference type="Pfam" id="PF07992"/>
    </source>
</evidence>
<dbReference type="PRINTS" id="PR00411">
    <property type="entry name" value="PNDRDTASEI"/>
</dbReference>
<reference evidence="10 11" key="2">
    <citation type="submission" date="2024-02" db="EMBL/GenBank/DDBJ databases">
        <title>The Genome Sequence of Enterococcus diestrammenae JM9A.</title>
        <authorList>
            <person name="Earl A."/>
            <person name="Manson A."/>
            <person name="Gilmore M."/>
            <person name="Sanders J."/>
            <person name="Shea T."/>
            <person name="Howe W."/>
            <person name="Livny J."/>
            <person name="Cuomo C."/>
            <person name="Neafsey D."/>
            <person name="Birren B."/>
        </authorList>
    </citation>
    <scope>NUCLEOTIDE SEQUENCE [LARGE SCALE GENOMIC DNA]</scope>
    <source>
        <strain evidence="10 11">JM9A</strain>
    </source>
</reference>
<dbReference type="NCBIfam" id="NF007123">
    <property type="entry name" value="PRK09564.1"/>
    <property type="match status" value="1"/>
</dbReference>
<evidence type="ECO:0000256" key="7">
    <source>
        <dbReference type="ARBA" id="ARBA00023284"/>
    </source>
</evidence>
<dbReference type="SUPFAM" id="SSF51905">
    <property type="entry name" value="FAD/NAD(P)-binding domain"/>
    <property type="match status" value="1"/>
</dbReference>
<dbReference type="InterPro" id="IPR023753">
    <property type="entry name" value="FAD/NAD-binding_dom"/>
</dbReference>
<evidence type="ECO:0000256" key="1">
    <source>
        <dbReference type="ARBA" id="ARBA00001974"/>
    </source>
</evidence>
<dbReference type="RefSeq" id="WP_161869145.1">
    <property type="nucleotide sequence ID" value="NZ_JBMRGR010000017.1"/>
</dbReference>
<evidence type="ECO:0008006" key="12">
    <source>
        <dbReference type="Google" id="ProtNLM"/>
    </source>
</evidence>
<dbReference type="InterPro" id="IPR004099">
    <property type="entry name" value="Pyr_nucl-diS_OxRdtase_dimer"/>
</dbReference>
<feature type="domain" description="FAD/NAD(P)-binding" evidence="9">
    <location>
        <begin position="2"/>
        <end position="288"/>
    </location>
</feature>
<dbReference type="Pfam" id="PF07992">
    <property type="entry name" value="Pyr_redox_2"/>
    <property type="match status" value="1"/>
</dbReference>
<proteinExistence type="inferred from homology"/>
<keyword evidence="3" id="KW-0285">Flavoprotein</keyword>
<reference evidence="11" key="1">
    <citation type="submission" date="2016-06" db="EMBL/GenBank/DDBJ databases">
        <title>Four novel species of enterococci isolated from chicken manure.</title>
        <authorList>
            <person name="Van Tyne D."/>
        </authorList>
    </citation>
    <scope>NUCLEOTIDE SEQUENCE [LARGE SCALE GENOMIC DNA]</scope>
    <source>
        <strain evidence="11">JM9A</strain>
    </source>
</reference>
<evidence type="ECO:0000256" key="5">
    <source>
        <dbReference type="ARBA" id="ARBA00023002"/>
    </source>
</evidence>
<dbReference type="SUPFAM" id="SSF55424">
    <property type="entry name" value="FAD/NAD-linked reductases, dimerisation (C-terminal) domain"/>
    <property type="match status" value="1"/>
</dbReference>
<evidence type="ECO:0000313" key="11">
    <source>
        <dbReference type="Proteomes" id="UP001429357"/>
    </source>
</evidence>
<dbReference type="PANTHER" id="PTHR43429:SF1">
    <property type="entry name" value="NAD(P)H SULFUR OXIDOREDUCTASE (COA-DEPENDENT)"/>
    <property type="match status" value="1"/>
</dbReference>
<dbReference type="EMBL" id="MAEI02000001">
    <property type="protein sequence ID" value="MEO1782442.1"/>
    <property type="molecule type" value="Genomic_DNA"/>
</dbReference>
<keyword evidence="7" id="KW-0676">Redox-active center</keyword>
<dbReference type="PANTHER" id="PTHR43429">
    <property type="entry name" value="PYRIDINE NUCLEOTIDE-DISULFIDE OXIDOREDUCTASE DOMAIN-CONTAINING"/>
    <property type="match status" value="1"/>
</dbReference>
<evidence type="ECO:0000256" key="2">
    <source>
        <dbReference type="ARBA" id="ARBA00009130"/>
    </source>
</evidence>
<evidence type="ECO:0000313" key="10">
    <source>
        <dbReference type="EMBL" id="MEO1782442.1"/>
    </source>
</evidence>
<evidence type="ECO:0000256" key="6">
    <source>
        <dbReference type="ARBA" id="ARBA00023097"/>
    </source>
</evidence>
<name>A0ABV0F5T9_9ENTE</name>
<keyword evidence="11" id="KW-1185">Reference proteome</keyword>
<evidence type="ECO:0000256" key="3">
    <source>
        <dbReference type="ARBA" id="ARBA00022630"/>
    </source>
</evidence>
<evidence type="ECO:0000256" key="4">
    <source>
        <dbReference type="ARBA" id="ARBA00022827"/>
    </source>
</evidence>
<dbReference type="InterPro" id="IPR016156">
    <property type="entry name" value="FAD/NAD-linked_Rdtase_dimer_sf"/>
</dbReference>
<sequence length="443" mass="47600">MKTIIVGGTAAGTSAAVKVQKMAQDPEVVIYEKGDLVSFGACGLPYYVGDYFADKHQMIARSKEAFEKQGIKVALHHEVLAVDTTKKIVTVRDLTTQVDFVDHYDRLMVATGSTAIMPPVPRTDFANLYTLKTMADGVRVKEALADPTIEHITVVGGGFIGVEFTEALLHQGKTVRLIQLDDRLMKDSFDSEVTELLEAKMAEVGVEVHLNEAVTEFVGNERVETVVTDKGRYATDLVLVAIGVRPANQFLGAEFDTLKNGALIVDNQGRTNVPDVWAAGDNATVKHLVSGVDKYLPLATGANKLGRVAGESIAGGTTTYPGTLGTSGVKFTTLELARTGLSEKEAQLLGLAYKTIVINDKNQTDYYPGQKDIRVKLIYEAGTRRLLGGQTAGENGAALRIDVLAAAIAGKLTTEDLGLLDLMYAPPFARTWDVLNIAGNVAK</sequence>
<dbReference type="InterPro" id="IPR036188">
    <property type="entry name" value="FAD/NAD-bd_sf"/>
</dbReference>
<comment type="cofactor">
    <cofactor evidence="1">
        <name>FAD</name>
        <dbReference type="ChEBI" id="CHEBI:57692"/>
    </cofactor>
</comment>
<dbReference type="Proteomes" id="UP001429357">
    <property type="component" value="Unassembled WGS sequence"/>
</dbReference>
<accession>A0ABV0F5T9</accession>
<keyword evidence="6" id="KW-0558">Oxidation</keyword>
<dbReference type="Gene3D" id="3.50.50.60">
    <property type="entry name" value="FAD/NAD(P)-binding domain"/>
    <property type="match status" value="2"/>
</dbReference>
<dbReference type="InterPro" id="IPR050260">
    <property type="entry name" value="FAD-bd_OxRdtase"/>
</dbReference>
<organism evidence="10 11">
    <name type="scientific">Enterococcus diestrammenae</name>
    <dbReference type="NCBI Taxonomy" id="1155073"/>
    <lineage>
        <taxon>Bacteria</taxon>
        <taxon>Bacillati</taxon>
        <taxon>Bacillota</taxon>
        <taxon>Bacilli</taxon>
        <taxon>Lactobacillales</taxon>
        <taxon>Enterococcaceae</taxon>
        <taxon>Enterococcus</taxon>
    </lineage>
</organism>
<dbReference type="PRINTS" id="PR00368">
    <property type="entry name" value="FADPNR"/>
</dbReference>
<keyword evidence="5" id="KW-0560">Oxidoreductase</keyword>
<dbReference type="Pfam" id="PF02852">
    <property type="entry name" value="Pyr_redox_dim"/>
    <property type="match status" value="1"/>
</dbReference>
<protein>
    <recommendedName>
        <fullName evidence="12">CoA-disulfide reductase</fullName>
    </recommendedName>
</protein>
<feature type="domain" description="Pyridine nucleotide-disulphide oxidoreductase dimerisation" evidence="8">
    <location>
        <begin position="327"/>
        <end position="430"/>
    </location>
</feature>
<evidence type="ECO:0000259" key="8">
    <source>
        <dbReference type="Pfam" id="PF02852"/>
    </source>
</evidence>
<comment type="caution">
    <text evidence="10">The sequence shown here is derived from an EMBL/GenBank/DDBJ whole genome shotgun (WGS) entry which is preliminary data.</text>
</comment>
<keyword evidence="4" id="KW-0274">FAD</keyword>